<dbReference type="InterPro" id="IPR017930">
    <property type="entry name" value="Myb_dom"/>
</dbReference>
<reference evidence="2 3" key="1">
    <citation type="submission" date="2024-07" db="EMBL/GenBank/DDBJ databases">
        <authorList>
            <person name="Akdeniz Z."/>
        </authorList>
    </citation>
    <scope>NUCLEOTIDE SEQUENCE [LARGE SCALE GENOMIC DNA]</scope>
</reference>
<dbReference type="Gene3D" id="1.10.10.60">
    <property type="entry name" value="Homeodomain-like"/>
    <property type="match status" value="1"/>
</dbReference>
<dbReference type="SUPFAM" id="SSF46689">
    <property type="entry name" value="Homeodomain-like"/>
    <property type="match status" value="1"/>
</dbReference>
<evidence type="ECO:0000313" key="3">
    <source>
        <dbReference type="Proteomes" id="UP001642409"/>
    </source>
</evidence>
<protein>
    <recommendedName>
        <fullName evidence="1">HTH myb-type domain-containing protein</fullName>
    </recommendedName>
</protein>
<dbReference type="Proteomes" id="UP001642409">
    <property type="component" value="Unassembled WGS sequence"/>
</dbReference>
<proteinExistence type="predicted"/>
<sequence length="142" mass="17373">MKQYKNNRRQPWTQDEKQTFFQLFPQYGTDYKLYCSHLNRSYSSIKSFYHHYLYNNSYTNTSEIPVQQKDITNQRELVNKTIIIQQINNQIIEQNKVKYQIIHTLNNSSENCNILKQNQNNEINYDIQNRLYELMNNLYDEK</sequence>
<evidence type="ECO:0000259" key="1">
    <source>
        <dbReference type="PROSITE" id="PS51294"/>
    </source>
</evidence>
<dbReference type="Pfam" id="PF00249">
    <property type="entry name" value="Myb_DNA-binding"/>
    <property type="match status" value="1"/>
</dbReference>
<dbReference type="InterPro" id="IPR001005">
    <property type="entry name" value="SANT/Myb"/>
</dbReference>
<dbReference type="PROSITE" id="PS51294">
    <property type="entry name" value="HTH_MYB"/>
    <property type="match status" value="1"/>
</dbReference>
<accession>A0ABP1GVB1</accession>
<dbReference type="InterPro" id="IPR009057">
    <property type="entry name" value="Homeodomain-like_sf"/>
</dbReference>
<comment type="caution">
    <text evidence="2">The sequence shown here is derived from an EMBL/GenBank/DDBJ whole genome shotgun (WGS) entry which is preliminary data.</text>
</comment>
<dbReference type="EMBL" id="CAXDID020000011">
    <property type="protein sequence ID" value="CAL5979785.1"/>
    <property type="molecule type" value="Genomic_DNA"/>
</dbReference>
<keyword evidence="3" id="KW-1185">Reference proteome</keyword>
<gene>
    <name evidence="2" type="ORF">HINF_LOCUS5865</name>
</gene>
<organism evidence="2 3">
    <name type="scientific">Hexamita inflata</name>
    <dbReference type="NCBI Taxonomy" id="28002"/>
    <lineage>
        <taxon>Eukaryota</taxon>
        <taxon>Metamonada</taxon>
        <taxon>Diplomonadida</taxon>
        <taxon>Hexamitidae</taxon>
        <taxon>Hexamitinae</taxon>
        <taxon>Hexamita</taxon>
    </lineage>
</organism>
<feature type="domain" description="HTH myb-type" evidence="1">
    <location>
        <begin position="8"/>
        <end position="57"/>
    </location>
</feature>
<evidence type="ECO:0000313" key="2">
    <source>
        <dbReference type="EMBL" id="CAL5979785.1"/>
    </source>
</evidence>
<name>A0ABP1GVB1_9EUKA</name>